<dbReference type="GO" id="GO:0042073">
    <property type="term" value="P:intraciliary transport"/>
    <property type="evidence" value="ECO:0007669"/>
    <property type="project" value="InterPro"/>
</dbReference>
<dbReference type="InterPro" id="IPR029600">
    <property type="entry name" value="IFT81"/>
</dbReference>
<keyword evidence="2" id="KW-0970">Cilium biogenesis/degradation</keyword>
<reference evidence="9 10" key="1">
    <citation type="journal article" date="2018" name="Gigascience">
        <title>Genomes of trombidid mites reveal novel predicted allergens and laterally-transferred genes associated with secondary metabolism.</title>
        <authorList>
            <person name="Dong X."/>
            <person name="Chaisiri K."/>
            <person name="Xia D."/>
            <person name="Armstrong S.D."/>
            <person name="Fang Y."/>
            <person name="Donnelly M.J."/>
            <person name="Kadowaki T."/>
            <person name="McGarry J.W."/>
            <person name="Darby A.C."/>
            <person name="Makepeace B.L."/>
        </authorList>
    </citation>
    <scope>NUCLEOTIDE SEQUENCE [LARGE SCALE GENOMIC DNA]</scope>
    <source>
        <strain evidence="9">UoL-UT</strain>
    </source>
</reference>
<feature type="coiled-coil region" evidence="7">
    <location>
        <begin position="473"/>
        <end position="514"/>
    </location>
</feature>
<evidence type="ECO:0000259" key="8">
    <source>
        <dbReference type="Pfam" id="PF18383"/>
    </source>
</evidence>
<evidence type="ECO:0000313" key="9">
    <source>
        <dbReference type="EMBL" id="RWS31564.1"/>
    </source>
</evidence>
<dbReference type="EMBL" id="NCKV01000129">
    <property type="protein sequence ID" value="RWS31564.1"/>
    <property type="molecule type" value="Genomic_DNA"/>
</dbReference>
<comment type="caution">
    <text evidence="9">The sequence shown here is derived from an EMBL/GenBank/DDBJ whole genome shotgun (WGS) entry which is preliminary data.</text>
</comment>
<accession>A0A443SVM9</accession>
<dbReference type="InterPro" id="IPR041146">
    <property type="entry name" value="IFT81_CH"/>
</dbReference>
<evidence type="ECO:0000256" key="1">
    <source>
        <dbReference type="ARBA" id="ARBA00004138"/>
    </source>
</evidence>
<dbReference type="PANTHER" id="PTHR15614:SF2">
    <property type="entry name" value="INTRAFLAGELLAR TRANSPORT PROTEIN 81 HOMOLOG"/>
    <property type="match status" value="1"/>
</dbReference>
<evidence type="ECO:0000313" key="10">
    <source>
        <dbReference type="Proteomes" id="UP000288716"/>
    </source>
</evidence>
<dbReference type="VEuPathDB" id="VectorBase:LDEU000476"/>
<keyword evidence="5" id="KW-0966">Cell projection</keyword>
<comment type="subcellular location">
    <subcellularLocation>
        <location evidence="1">Cell projection</location>
        <location evidence="1">Cilium</location>
    </subcellularLocation>
</comment>
<organism evidence="9 10">
    <name type="scientific">Leptotrombidium deliense</name>
    <dbReference type="NCBI Taxonomy" id="299467"/>
    <lineage>
        <taxon>Eukaryota</taxon>
        <taxon>Metazoa</taxon>
        <taxon>Ecdysozoa</taxon>
        <taxon>Arthropoda</taxon>
        <taxon>Chelicerata</taxon>
        <taxon>Arachnida</taxon>
        <taxon>Acari</taxon>
        <taxon>Acariformes</taxon>
        <taxon>Trombidiformes</taxon>
        <taxon>Prostigmata</taxon>
        <taxon>Anystina</taxon>
        <taxon>Parasitengona</taxon>
        <taxon>Trombiculoidea</taxon>
        <taxon>Trombiculidae</taxon>
        <taxon>Leptotrombidium</taxon>
    </lineage>
</organism>
<gene>
    <name evidence="9" type="ORF">B4U80_10014</name>
</gene>
<proteinExistence type="inferred from homology"/>
<evidence type="ECO:0000256" key="6">
    <source>
        <dbReference type="ARBA" id="ARBA00043983"/>
    </source>
</evidence>
<feature type="coiled-coil region" evidence="7">
    <location>
        <begin position="256"/>
        <end position="329"/>
    </location>
</feature>
<dbReference type="GO" id="GO:0030992">
    <property type="term" value="C:intraciliary transport particle B"/>
    <property type="evidence" value="ECO:0007669"/>
    <property type="project" value="InterPro"/>
</dbReference>
<dbReference type="GO" id="GO:0060271">
    <property type="term" value="P:cilium assembly"/>
    <property type="evidence" value="ECO:0007669"/>
    <property type="project" value="InterPro"/>
</dbReference>
<evidence type="ECO:0000256" key="5">
    <source>
        <dbReference type="ARBA" id="ARBA00023273"/>
    </source>
</evidence>
<dbReference type="InterPro" id="IPR043016">
    <property type="entry name" value="IFT81_N_sf"/>
</dbReference>
<keyword evidence="4" id="KW-0969">Cilium</keyword>
<comment type="similarity">
    <text evidence="6">Belongs to the IFT81 family.</text>
</comment>
<dbReference type="STRING" id="299467.A0A443SVM9"/>
<evidence type="ECO:0000256" key="2">
    <source>
        <dbReference type="ARBA" id="ARBA00022794"/>
    </source>
</evidence>
<evidence type="ECO:0000256" key="3">
    <source>
        <dbReference type="ARBA" id="ARBA00023054"/>
    </source>
</evidence>
<dbReference type="GO" id="GO:0015631">
    <property type="term" value="F:tubulin binding"/>
    <property type="evidence" value="ECO:0007669"/>
    <property type="project" value="InterPro"/>
</dbReference>
<dbReference type="PANTHER" id="PTHR15614">
    <property type="entry name" value="INTRAFLAGELLAR TRANSPORT PROTEIN 81 HOMOLOG"/>
    <property type="match status" value="1"/>
</dbReference>
<keyword evidence="3 7" id="KW-0175">Coiled coil</keyword>
<feature type="domain" description="IFT81 calponin homology" evidence="8">
    <location>
        <begin position="29"/>
        <end position="72"/>
    </location>
</feature>
<keyword evidence="9" id="KW-0282">Flagellum</keyword>
<dbReference type="Gene3D" id="1.10.418.70">
    <property type="entry name" value="Intraflagellar transport protein 81, N-terminal domain"/>
    <property type="match status" value="1"/>
</dbReference>
<name>A0A443SVM9_9ACAR</name>
<dbReference type="OrthoDB" id="276029at2759"/>
<dbReference type="GO" id="GO:0036064">
    <property type="term" value="C:ciliary basal body"/>
    <property type="evidence" value="ECO:0007669"/>
    <property type="project" value="TreeGrafter"/>
</dbReference>
<dbReference type="Proteomes" id="UP000288716">
    <property type="component" value="Unassembled WGS sequence"/>
</dbReference>
<protein>
    <submittedName>
        <fullName evidence="9">Intraflagellar transport protein 81-like protein</fullName>
    </submittedName>
</protein>
<evidence type="ECO:0000256" key="7">
    <source>
        <dbReference type="SAM" id="Coils"/>
    </source>
</evidence>
<dbReference type="AlphaFoldDB" id="A0A443SVM9"/>
<evidence type="ECO:0000256" key="4">
    <source>
        <dbReference type="ARBA" id="ARBA00023069"/>
    </source>
</evidence>
<feature type="coiled-coil region" evidence="7">
    <location>
        <begin position="538"/>
        <end position="572"/>
    </location>
</feature>
<keyword evidence="10" id="KW-1185">Reference proteome</keyword>
<sequence length="608" mass="71348">MFPAYNVNVTNKSTEFSPQKAVTSDVFISRSEFRENLLLGEKNTFTHIFTYLFQKMPELKKRAYLAQYLVKIAVSPDVEGDNDIVQMYNQYDALIESFKDIHMEFENLKASVESVQEVQKDIKAMEEEKEQVIEKLNNIKRKVDVHQNTDLFRYVKEFKEEKDKNEKMMRQKMQQENELQNLSQTLNKWTSEMKEIQNAYQSATTTKDLFERVEEELNTKKQLVKDVLPKELQSIQKYVHDLQEIDSQSSLGPEYLDKINDRIAAINKEINAIMEKRMLNNELMDDKLALYRQNASIVAQKKQATQNKVNEIEEELRSLKEVLKEKQTSIDGEEVLRGDSLKQYVANLRNKGNVFKQKRQELTELRTEVGIYVRSDEILRELDKQFTESLSKLEDERGISGYFTSKQSDEKIDEEKEQTLEELTATVTELNAVTNEIRTRVAPFVRDLRPLRQKNQDLEAVCQQKKSVYDSCAIGLESNADKLQQEVRRLQQTLDELQSKKYMLQCELEVLRSKEDTIREEMKYFVSTNPEDKAMSLIEKLHKEINAESSEERNLKVKRDELRENAAENSRQLKMWSDIQALFEVKSRLAATRSTRNTTQTRMDHLIL</sequence>
<feature type="coiled-coil region" evidence="7">
    <location>
        <begin position="108"/>
        <end position="206"/>
    </location>
</feature>
<dbReference type="Pfam" id="PF18383">
    <property type="entry name" value="IFT81_CH"/>
    <property type="match status" value="1"/>
</dbReference>